<dbReference type="InterPro" id="IPR023346">
    <property type="entry name" value="Lysozyme-like_dom_sf"/>
</dbReference>
<keyword evidence="2" id="KW-0732">Signal</keyword>
<dbReference type="InterPro" id="IPR025392">
    <property type="entry name" value="DUF4124"/>
</dbReference>
<evidence type="ECO:0000256" key="1">
    <source>
        <dbReference type="ARBA" id="ARBA00007734"/>
    </source>
</evidence>
<evidence type="ECO:0000313" key="5">
    <source>
        <dbReference type="EMBL" id="MFC3683466.1"/>
    </source>
</evidence>
<name>A0ABV7W364_9BURK</name>
<dbReference type="Proteomes" id="UP001595729">
    <property type="component" value="Unassembled WGS sequence"/>
</dbReference>
<evidence type="ECO:0000259" key="3">
    <source>
        <dbReference type="Pfam" id="PF01464"/>
    </source>
</evidence>
<organism evidence="5 6">
    <name type="scientific">Hydrogenophaga luteola</name>
    <dbReference type="NCBI Taxonomy" id="1591122"/>
    <lineage>
        <taxon>Bacteria</taxon>
        <taxon>Pseudomonadati</taxon>
        <taxon>Pseudomonadota</taxon>
        <taxon>Betaproteobacteria</taxon>
        <taxon>Burkholderiales</taxon>
        <taxon>Comamonadaceae</taxon>
        <taxon>Hydrogenophaga</taxon>
    </lineage>
</organism>
<proteinExistence type="inferred from homology"/>
<feature type="domain" description="Transglycosylase SLT" evidence="3">
    <location>
        <begin position="92"/>
        <end position="200"/>
    </location>
</feature>
<feature type="signal peptide" evidence="2">
    <location>
        <begin position="1"/>
        <end position="23"/>
    </location>
</feature>
<sequence>MPCLAQTFGGVLLAVALAGSAHAEIWAYRDKNGVTHYSDRPLNARYELLYRGSSMGGPIARPGSGGSRPALSSASAVTRMELSTRFKAVRHLIREAASQHGLEFELLQAVIATESGFDPGAVSPKGAVGLMQVIPDTAERFGVRATGRQSVSERLTDPRTNIQAGSRYLAWLINYFNGDVRLAVAAYNAGEGAVLKAGRRIPNYPETINYVRKVTDLHHSLKPPRTVSEARAEVIPVSAPMPPRPPGRG</sequence>
<reference evidence="6" key="1">
    <citation type="journal article" date="2019" name="Int. J. Syst. Evol. Microbiol.">
        <title>The Global Catalogue of Microorganisms (GCM) 10K type strain sequencing project: providing services to taxonomists for standard genome sequencing and annotation.</title>
        <authorList>
            <consortium name="The Broad Institute Genomics Platform"/>
            <consortium name="The Broad Institute Genome Sequencing Center for Infectious Disease"/>
            <person name="Wu L."/>
            <person name="Ma J."/>
        </authorList>
    </citation>
    <scope>NUCLEOTIDE SEQUENCE [LARGE SCALE GENOMIC DNA]</scope>
    <source>
        <strain evidence="6">KCTC 42501</strain>
    </source>
</reference>
<dbReference type="RefSeq" id="WP_382172638.1">
    <property type="nucleotide sequence ID" value="NZ_JBHRXX010000002.1"/>
</dbReference>
<dbReference type="PANTHER" id="PTHR37423">
    <property type="entry name" value="SOLUBLE LYTIC MUREIN TRANSGLYCOSYLASE-RELATED"/>
    <property type="match status" value="1"/>
</dbReference>
<dbReference type="Pfam" id="PF13511">
    <property type="entry name" value="DUF4124"/>
    <property type="match status" value="1"/>
</dbReference>
<dbReference type="Gene3D" id="1.10.530.10">
    <property type="match status" value="1"/>
</dbReference>
<dbReference type="InterPro" id="IPR008258">
    <property type="entry name" value="Transglycosylase_SLT_dom_1"/>
</dbReference>
<dbReference type="Pfam" id="PF01464">
    <property type="entry name" value="SLT"/>
    <property type="match status" value="1"/>
</dbReference>
<dbReference type="InterPro" id="IPR000189">
    <property type="entry name" value="Transglyc_AS"/>
</dbReference>
<feature type="chain" id="PRO_5046005778" evidence="2">
    <location>
        <begin position="24"/>
        <end position="249"/>
    </location>
</feature>
<dbReference type="EMBL" id="JBHRXX010000002">
    <property type="protein sequence ID" value="MFC3683466.1"/>
    <property type="molecule type" value="Genomic_DNA"/>
</dbReference>
<feature type="domain" description="DUF4124" evidence="4">
    <location>
        <begin position="12"/>
        <end position="41"/>
    </location>
</feature>
<comment type="caution">
    <text evidence="5">The sequence shown here is derived from an EMBL/GenBank/DDBJ whole genome shotgun (WGS) entry which is preliminary data.</text>
</comment>
<keyword evidence="6" id="KW-1185">Reference proteome</keyword>
<dbReference type="CDD" id="cd16896">
    <property type="entry name" value="LT_Slt70-like"/>
    <property type="match status" value="1"/>
</dbReference>
<gene>
    <name evidence="5" type="ORF">ACFOPI_07660</name>
</gene>
<evidence type="ECO:0000313" key="6">
    <source>
        <dbReference type="Proteomes" id="UP001595729"/>
    </source>
</evidence>
<evidence type="ECO:0000259" key="4">
    <source>
        <dbReference type="Pfam" id="PF13511"/>
    </source>
</evidence>
<dbReference type="SUPFAM" id="SSF53955">
    <property type="entry name" value="Lysozyme-like"/>
    <property type="match status" value="1"/>
</dbReference>
<dbReference type="PANTHER" id="PTHR37423:SF2">
    <property type="entry name" value="MEMBRANE-BOUND LYTIC MUREIN TRANSGLYCOSYLASE C"/>
    <property type="match status" value="1"/>
</dbReference>
<protein>
    <submittedName>
        <fullName evidence="5">Lytic transglycosylase domain-containing protein</fullName>
    </submittedName>
</protein>
<dbReference type="PROSITE" id="PS00922">
    <property type="entry name" value="TRANSGLYCOSYLASE"/>
    <property type="match status" value="1"/>
</dbReference>
<evidence type="ECO:0000256" key="2">
    <source>
        <dbReference type="SAM" id="SignalP"/>
    </source>
</evidence>
<accession>A0ABV7W364</accession>
<comment type="similarity">
    <text evidence="1">Belongs to the transglycosylase Slt family.</text>
</comment>